<dbReference type="InterPro" id="IPR018713">
    <property type="entry name" value="MPAB/Lcp_cat_dom"/>
</dbReference>
<feature type="non-terminal residue" evidence="2">
    <location>
        <position position="1"/>
    </location>
</feature>
<gene>
    <name evidence="2" type="ORF">AVDCRST_MAG45-2413</name>
</gene>
<proteinExistence type="predicted"/>
<reference evidence="2" key="1">
    <citation type="submission" date="2020-02" db="EMBL/GenBank/DDBJ databases">
        <authorList>
            <person name="Meier V. D."/>
        </authorList>
    </citation>
    <scope>NUCLEOTIDE SEQUENCE</scope>
    <source>
        <strain evidence="2">AVDCRST_MAG45</strain>
    </source>
</reference>
<dbReference type="PANTHER" id="PTHR36151">
    <property type="entry name" value="BLR2777 PROTEIN"/>
    <property type="match status" value="1"/>
</dbReference>
<dbReference type="AlphaFoldDB" id="A0A6J4TC76"/>
<dbReference type="PANTHER" id="PTHR36151:SF3">
    <property type="entry name" value="ER-BOUND OXYGENASE MPAB_MPAB'_RUBBER OXYGENASE CATALYTIC DOMAIN-CONTAINING PROTEIN"/>
    <property type="match status" value="1"/>
</dbReference>
<evidence type="ECO:0000313" key="2">
    <source>
        <dbReference type="EMBL" id="CAA9519566.1"/>
    </source>
</evidence>
<dbReference type="GO" id="GO:0016491">
    <property type="term" value="F:oxidoreductase activity"/>
    <property type="evidence" value="ECO:0007669"/>
    <property type="project" value="InterPro"/>
</dbReference>
<protein>
    <recommendedName>
        <fullName evidence="1">ER-bound oxygenase mpaB/mpaB'/Rubber oxygenase catalytic domain-containing protein</fullName>
    </recommendedName>
</protein>
<evidence type="ECO:0000259" key="1">
    <source>
        <dbReference type="Pfam" id="PF09995"/>
    </source>
</evidence>
<dbReference type="EMBL" id="CADCVU010000209">
    <property type="protein sequence ID" value="CAA9519566.1"/>
    <property type="molecule type" value="Genomic_DNA"/>
</dbReference>
<sequence length="133" mass="14934">EQAALWEDYKIIGRLFGLRDEDMPATLADLRAYRREMLEGGSLVVTDWARTRARQIVFEPPLPWVARPLLDTVNFITVALLPDSIRRQYGFSPLPPTLVRKAMVAGGAEYVKRAVIPFLPGSLRFVPQARAAA</sequence>
<feature type="domain" description="ER-bound oxygenase mpaB/mpaB'/Rubber oxygenase catalytic" evidence="1">
    <location>
        <begin position="1"/>
        <end position="97"/>
    </location>
</feature>
<name>A0A6J4TC76_9ACTN</name>
<organism evidence="2">
    <name type="scientific">uncultured Solirubrobacterales bacterium</name>
    <dbReference type="NCBI Taxonomy" id="768556"/>
    <lineage>
        <taxon>Bacteria</taxon>
        <taxon>Bacillati</taxon>
        <taxon>Actinomycetota</taxon>
        <taxon>Thermoleophilia</taxon>
        <taxon>Solirubrobacterales</taxon>
        <taxon>environmental samples</taxon>
    </lineage>
</organism>
<accession>A0A6J4TC76</accession>
<dbReference type="Pfam" id="PF09995">
    <property type="entry name" value="MPAB_Lcp_cat"/>
    <property type="match status" value="1"/>
</dbReference>